<evidence type="ECO:0000256" key="3">
    <source>
        <dbReference type="SAM" id="MobiDB-lite"/>
    </source>
</evidence>
<feature type="region of interest" description="Disordered" evidence="3">
    <location>
        <begin position="74"/>
        <end position="121"/>
    </location>
</feature>
<dbReference type="InterPro" id="IPR005518">
    <property type="entry name" value="Remorin_N"/>
</dbReference>
<comment type="caution">
    <text evidence="6">The sequence shown here is derived from an EMBL/GenBank/DDBJ whole genome shotgun (WGS) entry which is preliminary data.</text>
</comment>
<evidence type="ECO:0000256" key="2">
    <source>
        <dbReference type="SAM" id="Coils"/>
    </source>
</evidence>
<dbReference type="InterPro" id="IPR005516">
    <property type="entry name" value="Remorin_C"/>
</dbReference>
<dbReference type="Pfam" id="PF03763">
    <property type="entry name" value="Remorin_C"/>
    <property type="match status" value="1"/>
</dbReference>
<evidence type="ECO:0000313" key="7">
    <source>
        <dbReference type="Proteomes" id="UP000619265"/>
    </source>
</evidence>
<evidence type="ECO:0000313" key="6">
    <source>
        <dbReference type="EMBL" id="KAF5480395.1"/>
    </source>
</evidence>
<comment type="similarity">
    <text evidence="1">Belongs to the remorin family.</text>
</comment>
<protein>
    <recommendedName>
        <fullName evidence="8">Remorin-like</fullName>
    </recommendedName>
</protein>
<evidence type="ECO:0000259" key="5">
    <source>
        <dbReference type="Pfam" id="PF03766"/>
    </source>
</evidence>
<dbReference type="Pfam" id="PF03766">
    <property type="entry name" value="Remorin_N"/>
    <property type="match status" value="1"/>
</dbReference>
<dbReference type="AlphaFoldDB" id="A0A834D839"/>
<sequence>EPFCQCQLIIGHLYLIMTSHPKPSNFILIILLAQPSCYSLSQILYFYLSLSLPCLVFVTDFSRDMADQEPAIKFEPEAPSVPAPSPHPPATEHLEQPPRDVTEEKSVIPPPPPEHKPDDSKALAVVEKAPEYAEQKNTEGSIEQKNTEGSINRDAVLARVATDKKISLIKAWEESEKSKAENKAHKKLSAIGAWENSRKASIEAELKKIEEQLEKKKAEYVEKMRNKVAMIHKAAEEKRAVTEAKRGEDLLKAEEMAAKYRATGTGPKKLLGCFSA</sequence>
<proteinExistence type="inferred from homology"/>
<feature type="compositionally biased region" description="Pro residues" evidence="3">
    <location>
        <begin position="79"/>
        <end position="89"/>
    </location>
</feature>
<gene>
    <name evidence="6" type="ORF">F2P56_001150</name>
</gene>
<feature type="coiled-coil region" evidence="2">
    <location>
        <begin position="199"/>
        <end position="226"/>
    </location>
</feature>
<organism evidence="6 7">
    <name type="scientific">Juglans regia</name>
    <name type="common">English walnut</name>
    <dbReference type="NCBI Taxonomy" id="51240"/>
    <lineage>
        <taxon>Eukaryota</taxon>
        <taxon>Viridiplantae</taxon>
        <taxon>Streptophyta</taxon>
        <taxon>Embryophyta</taxon>
        <taxon>Tracheophyta</taxon>
        <taxon>Spermatophyta</taxon>
        <taxon>Magnoliopsida</taxon>
        <taxon>eudicotyledons</taxon>
        <taxon>Gunneridae</taxon>
        <taxon>Pentapetalae</taxon>
        <taxon>rosids</taxon>
        <taxon>fabids</taxon>
        <taxon>Fagales</taxon>
        <taxon>Juglandaceae</taxon>
        <taxon>Juglans</taxon>
    </lineage>
</organism>
<dbReference type="EMBL" id="LIHL02000001">
    <property type="protein sequence ID" value="KAF5480395.1"/>
    <property type="molecule type" value="Genomic_DNA"/>
</dbReference>
<evidence type="ECO:0008006" key="8">
    <source>
        <dbReference type="Google" id="ProtNLM"/>
    </source>
</evidence>
<keyword evidence="2" id="KW-0175">Coiled coil</keyword>
<accession>A0A834D839</accession>
<feature type="compositionally biased region" description="Basic and acidic residues" evidence="3">
    <location>
        <begin position="90"/>
        <end position="106"/>
    </location>
</feature>
<reference evidence="6" key="1">
    <citation type="submission" date="2015-10" db="EMBL/GenBank/DDBJ databases">
        <authorList>
            <person name="Martinez-Garcia P.J."/>
            <person name="Crepeau M.W."/>
            <person name="Puiu D."/>
            <person name="Gonzalez-Ibeas D."/>
            <person name="Whalen J."/>
            <person name="Stevens K."/>
            <person name="Paul R."/>
            <person name="Butterfield T."/>
            <person name="Britton M."/>
            <person name="Reagan R."/>
            <person name="Chakraborty S."/>
            <person name="Walawage S.L."/>
            <person name="Vasquez-Gross H.A."/>
            <person name="Cardeno C."/>
            <person name="Famula R."/>
            <person name="Pratt K."/>
            <person name="Kuruganti S."/>
            <person name="Aradhya M.K."/>
            <person name="Leslie C.A."/>
            <person name="Dandekar A.M."/>
            <person name="Salzberg S.L."/>
            <person name="Wegrzyn J.L."/>
            <person name="Langley C.H."/>
            <person name="Neale D.B."/>
        </authorList>
    </citation>
    <scope>NUCLEOTIDE SEQUENCE</scope>
    <source>
        <tissue evidence="6">Leaves</tissue>
    </source>
</reference>
<dbReference type="Proteomes" id="UP000619265">
    <property type="component" value="Unassembled WGS sequence"/>
</dbReference>
<evidence type="ECO:0000259" key="4">
    <source>
        <dbReference type="Pfam" id="PF03763"/>
    </source>
</evidence>
<feature type="domain" description="Remorin C-terminal" evidence="4">
    <location>
        <begin position="165"/>
        <end position="269"/>
    </location>
</feature>
<dbReference type="PANTHER" id="PTHR31775:SF5">
    <property type="entry name" value="REMORIN 1.4"/>
    <property type="match status" value="1"/>
</dbReference>
<name>A0A834D839_JUGRE</name>
<evidence type="ECO:0000256" key="1">
    <source>
        <dbReference type="ARBA" id="ARBA00005711"/>
    </source>
</evidence>
<dbReference type="PANTHER" id="PTHR31775">
    <property type="entry name" value="OS02G0117200 PROTEIN"/>
    <property type="match status" value="1"/>
</dbReference>
<dbReference type="Gramene" id="Jr01_12320_p1">
    <property type="protein sequence ID" value="cds.Jr01_12320_p1"/>
    <property type="gene ID" value="Jr01_12320"/>
</dbReference>
<feature type="non-terminal residue" evidence="6">
    <location>
        <position position="276"/>
    </location>
</feature>
<reference evidence="6" key="2">
    <citation type="submission" date="2020-03" db="EMBL/GenBank/DDBJ databases">
        <title>Walnut 2.0.</title>
        <authorList>
            <person name="Marrano A."/>
            <person name="Britton M."/>
            <person name="Zimin A.V."/>
            <person name="Zaini P.A."/>
            <person name="Workman R."/>
            <person name="Puiu D."/>
            <person name="Bianco L."/>
            <person name="Allen B.J."/>
            <person name="Troggio M."/>
            <person name="Leslie C.A."/>
            <person name="Timp W."/>
            <person name="Dendekar A."/>
            <person name="Salzberg S.L."/>
            <person name="Neale D.B."/>
        </authorList>
    </citation>
    <scope>NUCLEOTIDE SEQUENCE</scope>
    <source>
        <tissue evidence="6">Leaves</tissue>
    </source>
</reference>
<feature type="domain" description="Remorin N-terminal" evidence="5">
    <location>
        <begin position="99"/>
        <end position="143"/>
    </location>
</feature>